<dbReference type="EMBL" id="PVTI01000004">
    <property type="protein sequence ID" value="PRY62603.1"/>
    <property type="molecule type" value="Genomic_DNA"/>
</dbReference>
<accession>A0A2T0UXE9</accession>
<feature type="compositionally biased region" description="Acidic residues" evidence="1">
    <location>
        <begin position="379"/>
        <end position="396"/>
    </location>
</feature>
<feature type="domain" description="DUF3071" evidence="2">
    <location>
        <begin position="1"/>
        <end position="177"/>
    </location>
</feature>
<evidence type="ECO:0000259" key="2">
    <source>
        <dbReference type="Pfam" id="PF11268"/>
    </source>
</evidence>
<dbReference type="Pfam" id="PF11268">
    <property type="entry name" value="DUF3071"/>
    <property type="match status" value="1"/>
</dbReference>
<proteinExistence type="predicted"/>
<dbReference type="AlphaFoldDB" id="A0A2T0UXE9"/>
<sequence length="431" mass="46283">MKDLRLIGVHEDGEHMLLSDADGVRYRVQLDEAMRAAARRDRPRLGQLQIEIDGGLRPRDVQALIRSGLSTEEVADRAGWTVEKVQRFEGPVLAEREYVANLAKAVVVGSGRGASRRGSGAVESDQTLGARADERFKARGVPEELIRWDSLRLDDGRWTVQALFPAGGRERTASWTFDPRLKSLMATNDEARWLSEDASGDMTIPTPHVATSANRASAVFDVESYGDDEGPAPLPEVPQVDGSQGGAETEAGADPDADAAPAPKRGRRATSREPIDLMAAMREQSNRSRRSGKGRGRSRKSSPAQTPGDDAPREDALPLEELTMDPAEAPEPPAARGSHPESAHLDERAPADGADTDPDARVGDRGDADADRDVRVTDDEADSGTTDLEDAEDEAADSAQPSSRRGGSRKSGRPSVPSWDDIMFGGGRGKG</sequence>
<evidence type="ECO:0000313" key="4">
    <source>
        <dbReference type="Proteomes" id="UP000237822"/>
    </source>
</evidence>
<comment type="caution">
    <text evidence="3">The sequence shown here is derived from an EMBL/GenBank/DDBJ whole genome shotgun (WGS) entry which is preliminary data.</text>
</comment>
<dbReference type="OrthoDB" id="5180791at2"/>
<name>A0A2T0UXE9_9MICO</name>
<dbReference type="NCBIfam" id="NF040712">
    <property type="entry name" value="SepH"/>
    <property type="match status" value="1"/>
</dbReference>
<feature type="compositionally biased region" description="Basic and acidic residues" evidence="1">
    <location>
        <begin position="338"/>
        <end position="350"/>
    </location>
</feature>
<feature type="compositionally biased region" description="Basic and acidic residues" evidence="1">
    <location>
        <begin position="358"/>
        <end position="378"/>
    </location>
</feature>
<dbReference type="RefSeq" id="WP_106296607.1">
    <property type="nucleotide sequence ID" value="NZ_PVTI01000004.1"/>
</dbReference>
<keyword evidence="4" id="KW-1185">Reference proteome</keyword>
<protein>
    <recommendedName>
        <fullName evidence="2">DUF3071 domain-containing protein</fullName>
    </recommendedName>
</protein>
<evidence type="ECO:0000313" key="3">
    <source>
        <dbReference type="EMBL" id="PRY62603.1"/>
    </source>
</evidence>
<dbReference type="InterPro" id="IPR021421">
    <property type="entry name" value="DUF3071"/>
</dbReference>
<organism evidence="3 4">
    <name type="scientific">Knoellia remsis</name>
    <dbReference type="NCBI Taxonomy" id="407159"/>
    <lineage>
        <taxon>Bacteria</taxon>
        <taxon>Bacillati</taxon>
        <taxon>Actinomycetota</taxon>
        <taxon>Actinomycetes</taxon>
        <taxon>Micrococcales</taxon>
        <taxon>Intrasporangiaceae</taxon>
        <taxon>Knoellia</taxon>
    </lineage>
</organism>
<feature type="region of interest" description="Disordered" evidence="1">
    <location>
        <begin position="223"/>
        <end position="431"/>
    </location>
</feature>
<reference evidence="3 4" key="1">
    <citation type="submission" date="2018-03" db="EMBL/GenBank/DDBJ databases">
        <title>Genomic Encyclopedia of Archaeal and Bacterial Type Strains, Phase II (KMG-II): from individual species to whole genera.</title>
        <authorList>
            <person name="Goeker M."/>
        </authorList>
    </citation>
    <scope>NUCLEOTIDE SEQUENCE [LARGE SCALE GENOMIC DNA]</scope>
    <source>
        <strain evidence="3 4">ATCC BAA-1496</strain>
    </source>
</reference>
<gene>
    <name evidence="3" type="ORF">BCF74_10439</name>
</gene>
<feature type="compositionally biased region" description="Basic residues" evidence="1">
    <location>
        <begin position="287"/>
        <end position="300"/>
    </location>
</feature>
<dbReference type="InterPro" id="IPR047682">
    <property type="entry name" value="SepH-like"/>
</dbReference>
<dbReference type="Proteomes" id="UP000237822">
    <property type="component" value="Unassembled WGS sequence"/>
</dbReference>
<evidence type="ECO:0000256" key="1">
    <source>
        <dbReference type="SAM" id="MobiDB-lite"/>
    </source>
</evidence>